<dbReference type="EMBL" id="KV425616">
    <property type="protein sequence ID" value="KZT20732.1"/>
    <property type="molecule type" value="Genomic_DNA"/>
</dbReference>
<sequence length="56" mass="6454">MGNSNEIKEAEQFIKLIKDATLNDGHSRMDDKVWERLLDPPQSILKIDDPDLLFSI</sequence>
<evidence type="ECO:0000313" key="2">
    <source>
        <dbReference type="Proteomes" id="UP000076761"/>
    </source>
</evidence>
<accession>A0A165P9W6</accession>
<reference evidence="1 2" key="1">
    <citation type="journal article" date="2016" name="Mol. Biol. Evol.">
        <title>Comparative Genomics of Early-Diverging Mushroom-Forming Fungi Provides Insights into the Origins of Lignocellulose Decay Capabilities.</title>
        <authorList>
            <person name="Nagy L.G."/>
            <person name="Riley R."/>
            <person name="Tritt A."/>
            <person name="Adam C."/>
            <person name="Daum C."/>
            <person name="Floudas D."/>
            <person name="Sun H."/>
            <person name="Yadav J.S."/>
            <person name="Pangilinan J."/>
            <person name="Larsson K.H."/>
            <person name="Matsuura K."/>
            <person name="Barry K."/>
            <person name="Labutti K."/>
            <person name="Kuo R."/>
            <person name="Ohm R.A."/>
            <person name="Bhattacharya S.S."/>
            <person name="Shirouzu T."/>
            <person name="Yoshinaga Y."/>
            <person name="Martin F.M."/>
            <person name="Grigoriev I.V."/>
            <person name="Hibbett D.S."/>
        </authorList>
    </citation>
    <scope>NUCLEOTIDE SEQUENCE [LARGE SCALE GENOMIC DNA]</scope>
    <source>
        <strain evidence="1 2">HHB14362 ss-1</strain>
    </source>
</reference>
<dbReference type="AlphaFoldDB" id="A0A165P9W6"/>
<organism evidence="1 2">
    <name type="scientific">Neolentinus lepideus HHB14362 ss-1</name>
    <dbReference type="NCBI Taxonomy" id="1314782"/>
    <lineage>
        <taxon>Eukaryota</taxon>
        <taxon>Fungi</taxon>
        <taxon>Dikarya</taxon>
        <taxon>Basidiomycota</taxon>
        <taxon>Agaricomycotina</taxon>
        <taxon>Agaricomycetes</taxon>
        <taxon>Gloeophyllales</taxon>
        <taxon>Gloeophyllaceae</taxon>
        <taxon>Neolentinus</taxon>
    </lineage>
</organism>
<proteinExistence type="predicted"/>
<dbReference type="OrthoDB" id="2742740at2759"/>
<evidence type="ECO:0000313" key="1">
    <source>
        <dbReference type="EMBL" id="KZT20732.1"/>
    </source>
</evidence>
<gene>
    <name evidence="1" type="ORF">NEOLEDRAFT_1075013</name>
</gene>
<dbReference type="Proteomes" id="UP000076761">
    <property type="component" value="Unassembled WGS sequence"/>
</dbReference>
<dbReference type="InParanoid" id="A0A165P9W6"/>
<name>A0A165P9W6_9AGAM</name>
<protein>
    <submittedName>
        <fullName evidence="1">Uncharacterized protein</fullName>
    </submittedName>
</protein>
<keyword evidence="2" id="KW-1185">Reference proteome</keyword>